<protein>
    <submittedName>
        <fullName evidence="1">Uncharacterized protein</fullName>
    </submittedName>
</protein>
<proteinExistence type="predicted"/>
<dbReference type="Proteomes" id="UP000070501">
    <property type="component" value="Unassembled WGS sequence"/>
</dbReference>
<dbReference type="EMBL" id="KQ964248">
    <property type="protein sequence ID" value="KXJ93062.1"/>
    <property type="molecule type" value="Genomic_DNA"/>
</dbReference>
<keyword evidence="2" id="KW-1185">Reference proteome</keyword>
<sequence length="165" mass="17764">MEKGERLALDAGSEVVRLWDSLEASSVSPSVNCRSLGRLKGNPVPRRGTARRRVVARSWAPAARPTDAKVLACLQSLQARASGWYSRDDQVPPSPSSWSCYEREAAPPWPHRMAASADGPSSFAEDLARVVVVATHPCHTLPQSDGSILGIPYLSYGAAKANCPR</sequence>
<accession>A0A136J7E6</accession>
<gene>
    <name evidence="1" type="ORF">Micbo1qcDRAFT_174170</name>
</gene>
<dbReference type="AlphaFoldDB" id="A0A136J7E6"/>
<evidence type="ECO:0000313" key="2">
    <source>
        <dbReference type="Proteomes" id="UP000070501"/>
    </source>
</evidence>
<evidence type="ECO:0000313" key="1">
    <source>
        <dbReference type="EMBL" id="KXJ93062.1"/>
    </source>
</evidence>
<organism evidence="1 2">
    <name type="scientific">Microdochium bolleyi</name>
    <dbReference type="NCBI Taxonomy" id="196109"/>
    <lineage>
        <taxon>Eukaryota</taxon>
        <taxon>Fungi</taxon>
        <taxon>Dikarya</taxon>
        <taxon>Ascomycota</taxon>
        <taxon>Pezizomycotina</taxon>
        <taxon>Sordariomycetes</taxon>
        <taxon>Xylariomycetidae</taxon>
        <taxon>Xylariales</taxon>
        <taxon>Microdochiaceae</taxon>
        <taxon>Microdochium</taxon>
    </lineage>
</organism>
<name>A0A136J7E6_9PEZI</name>
<dbReference type="InParanoid" id="A0A136J7E6"/>
<reference evidence="2" key="1">
    <citation type="submission" date="2016-02" db="EMBL/GenBank/DDBJ databases">
        <title>Draft genome sequence of Microdochium bolleyi, a fungal endophyte of beachgrass.</title>
        <authorList>
            <consortium name="DOE Joint Genome Institute"/>
            <person name="David A.S."/>
            <person name="May G."/>
            <person name="Haridas S."/>
            <person name="Lim J."/>
            <person name="Wang M."/>
            <person name="Labutti K."/>
            <person name="Lipzen A."/>
            <person name="Barry K."/>
            <person name="Grigoriev I.V."/>
        </authorList>
    </citation>
    <scope>NUCLEOTIDE SEQUENCE [LARGE SCALE GENOMIC DNA]</scope>
    <source>
        <strain evidence="2">J235TASD1</strain>
    </source>
</reference>